<dbReference type="Proteomes" id="UP000617734">
    <property type="component" value="Unassembled WGS sequence"/>
</dbReference>
<protein>
    <recommendedName>
        <fullName evidence="4">DUF4259 domain-containing protein</fullName>
    </recommendedName>
</protein>
<gene>
    <name evidence="2" type="ORF">GCM10018781_75420</name>
</gene>
<evidence type="ECO:0000313" key="2">
    <source>
        <dbReference type="EMBL" id="GHE24766.1"/>
    </source>
</evidence>
<evidence type="ECO:0000256" key="1">
    <source>
        <dbReference type="SAM" id="MobiDB-lite"/>
    </source>
</evidence>
<sequence length="255" mass="27913">MGTWGTGLYTDDTACDVRDAFRDALRAGADAQEAEARVLDAFAEELADPDERAVVRLALADTQSRLGRLTPSARREALALLDAGGDLERHREAGAAEVRRRAAVLRRLRTRLEGPQPEPRPLPARRPTPAQAVPGSVYAYRARSGQPYLLRVVGLADVGCSTGPVVRFLDHPGPDLPDPAALAQIPERRHHPRWKRTEVVIRDDARAERDQAGLVLVGEHPVPPLTPSPNGRTASTWAELRTYLETRDDLARTTG</sequence>
<keyword evidence="3" id="KW-1185">Reference proteome</keyword>
<feature type="region of interest" description="Disordered" evidence="1">
    <location>
        <begin position="110"/>
        <end position="130"/>
    </location>
</feature>
<accession>A0A918YTS4</accession>
<dbReference type="EMBL" id="BNBO01000078">
    <property type="protein sequence ID" value="GHE24766.1"/>
    <property type="molecule type" value="Genomic_DNA"/>
</dbReference>
<feature type="compositionally biased region" description="Pro residues" evidence="1">
    <location>
        <begin position="116"/>
        <end position="126"/>
    </location>
</feature>
<reference evidence="2" key="2">
    <citation type="submission" date="2020-09" db="EMBL/GenBank/DDBJ databases">
        <authorList>
            <person name="Sun Q."/>
            <person name="Ohkuma M."/>
        </authorList>
    </citation>
    <scope>NUCLEOTIDE SEQUENCE</scope>
    <source>
        <strain evidence="2">JCM 4646</strain>
    </source>
</reference>
<proteinExistence type="predicted"/>
<dbReference type="AlphaFoldDB" id="A0A918YTS4"/>
<dbReference type="GeneID" id="95357769"/>
<name>A0A918YTS4_9ACTN</name>
<feature type="region of interest" description="Disordered" evidence="1">
    <location>
        <begin position="215"/>
        <end position="234"/>
    </location>
</feature>
<reference evidence="2" key="1">
    <citation type="journal article" date="2014" name="Int. J. Syst. Evol. Microbiol.">
        <title>Complete genome sequence of Corynebacterium casei LMG S-19264T (=DSM 44701T), isolated from a smear-ripened cheese.</title>
        <authorList>
            <consortium name="US DOE Joint Genome Institute (JGI-PGF)"/>
            <person name="Walter F."/>
            <person name="Albersmeier A."/>
            <person name="Kalinowski J."/>
            <person name="Ruckert C."/>
        </authorList>
    </citation>
    <scope>NUCLEOTIDE SEQUENCE</scope>
    <source>
        <strain evidence="2">JCM 4646</strain>
    </source>
</reference>
<evidence type="ECO:0000313" key="3">
    <source>
        <dbReference type="Proteomes" id="UP000617734"/>
    </source>
</evidence>
<comment type="caution">
    <text evidence="2">The sequence shown here is derived from an EMBL/GenBank/DDBJ whole genome shotgun (WGS) entry which is preliminary data.</text>
</comment>
<organism evidence="2 3">
    <name type="scientific">Kitasatospora indigofera</name>
    <dbReference type="NCBI Taxonomy" id="67307"/>
    <lineage>
        <taxon>Bacteria</taxon>
        <taxon>Bacillati</taxon>
        <taxon>Actinomycetota</taxon>
        <taxon>Actinomycetes</taxon>
        <taxon>Kitasatosporales</taxon>
        <taxon>Streptomycetaceae</taxon>
        <taxon>Kitasatospora</taxon>
    </lineage>
</organism>
<dbReference type="RefSeq" id="WP_190215432.1">
    <property type="nucleotide sequence ID" value="NZ_BNBO01000078.1"/>
</dbReference>
<evidence type="ECO:0008006" key="4">
    <source>
        <dbReference type="Google" id="ProtNLM"/>
    </source>
</evidence>